<feature type="domain" description="tRNA (32-2'-O)-methyltransferase regulator THADA-like TPR repeats region" evidence="5">
    <location>
        <begin position="518"/>
        <end position="743"/>
    </location>
</feature>
<dbReference type="InterPro" id="IPR051954">
    <property type="entry name" value="tRNA_methyltransferase_THADA"/>
</dbReference>
<dbReference type="GO" id="GO:0005829">
    <property type="term" value="C:cytosol"/>
    <property type="evidence" value="ECO:0007669"/>
    <property type="project" value="TreeGrafter"/>
</dbReference>
<dbReference type="Proteomes" id="UP000472265">
    <property type="component" value="Chromosome 5"/>
</dbReference>
<reference evidence="7" key="3">
    <citation type="submission" date="2025-09" db="UniProtKB">
        <authorList>
            <consortium name="Ensembl"/>
        </authorList>
    </citation>
    <scope>IDENTIFICATION</scope>
</reference>
<dbReference type="InterPro" id="IPR011989">
    <property type="entry name" value="ARM-like"/>
</dbReference>
<feature type="domain" description="DUF2428" evidence="4">
    <location>
        <begin position="917"/>
        <end position="1186"/>
    </location>
</feature>
<protein>
    <submittedName>
        <fullName evidence="7">Si:ch211-225b11.4</fullName>
    </submittedName>
</protein>
<name>A0A671WBD2_SPAAU</name>
<dbReference type="Ensembl" id="ENSSAUT00010038281.1">
    <property type="protein sequence ID" value="ENSSAUP00010036358.1"/>
    <property type="gene ID" value="ENSSAUG00010015358.1"/>
</dbReference>
<evidence type="ECO:0000313" key="8">
    <source>
        <dbReference type="Proteomes" id="UP000472265"/>
    </source>
</evidence>
<evidence type="ECO:0000259" key="5">
    <source>
        <dbReference type="Pfam" id="PF25150"/>
    </source>
</evidence>
<evidence type="ECO:0000259" key="4">
    <source>
        <dbReference type="Pfam" id="PF10350"/>
    </source>
</evidence>
<organism evidence="7 8">
    <name type="scientific">Sparus aurata</name>
    <name type="common">Gilthead sea bream</name>
    <dbReference type="NCBI Taxonomy" id="8175"/>
    <lineage>
        <taxon>Eukaryota</taxon>
        <taxon>Metazoa</taxon>
        <taxon>Chordata</taxon>
        <taxon>Craniata</taxon>
        <taxon>Vertebrata</taxon>
        <taxon>Euteleostomi</taxon>
        <taxon>Actinopterygii</taxon>
        <taxon>Neopterygii</taxon>
        <taxon>Teleostei</taxon>
        <taxon>Neoteleostei</taxon>
        <taxon>Acanthomorphata</taxon>
        <taxon>Eupercaria</taxon>
        <taxon>Spariformes</taxon>
        <taxon>Sparidae</taxon>
        <taxon>Sparus</taxon>
    </lineage>
</organism>
<comment type="similarity">
    <text evidence="1">Belongs to the THADA family.</text>
</comment>
<evidence type="ECO:0000259" key="6">
    <source>
        <dbReference type="Pfam" id="PF25151"/>
    </source>
</evidence>
<dbReference type="InterPro" id="IPR019442">
    <property type="entry name" value="THADA/TRM732_DUF2428"/>
</dbReference>
<dbReference type="InterPro" id="IPR056843">
    <property type="entry name" value="THADA-like_TPR"/>
</dbReference>
<dbReference type="PANTHER" id="PTHR14387:SF0">
    <property type="entry name" value="DUF2428 DOMAIN-CONTAINING PROTEIN"/>
    <property type="match status" value="1"/>
</dbReference>
<dbReference type="InterPro" id="IPR056842">
    <property type="entry name" value="THADA-like_TPR_C"/>
</dbReference>
<evidence type="ECO:0000313" key="7">
    <source>
        <dbReference type="Ensembl" id="ENSSAUP00010036358.1"/>
    </source>
</evidence>
<accession>A0A671WBD2</accession>
<dbReference type="Pfam" id="PF25150">
    <property type="entry name" value="TPR_Trm732"/>
    <property type="match status" value="1"/>
</dbReference>
<dbReference type="OMA" id="RSPCWAM"/>
<keyword evidence="2" id="KW-0819">tRNA processing</keyword>
<dbReference type="Pfam" id="PF25151">
    <property type="entry name" value="TPR_Trm732_C"/>
    <property type="match status" value="1"/>
</dbReference>
<dbReference type="SUPFAM" id="SSF48371">
    <property type="entry name" value="ARM repeat"/>
    <property type="match status" value="2"/>
</dbReference>
<comment type="function">
    <text evidence="3">Together with methyltransferase FTSJ1, methylates the 2'-O-ribose of nucleotides at position 32 of the anticodon loop of substrate tRNAs.</text>
</comment>
<keyword evidence="8" id="KW-1185">Reference proteome</keyword>
<evidence type="ECO:0000256" key="1">
    <source>
        <dbReference type="ARBA" id="ARBA00010409"/>
    </source>
</evidence>
<reference evidence="7" key="1">
    <citation type="submission" date="2021-04" db="EMBL/GenBank/DDBJ databases">
        <authorList>
            <consortium name="Wellcome Sanger Institute Data Sharing"/>
        </authorList>
    </citation>
    <scope>NUCLEOTIDE SEQUENCE [LARGE SCALE GENOMIC DNA]</scope>
</reference>
<dbReference type="OrthoDB" id="73997at2759"/>
<proteinExistence type="inferred from homology"/>
<dbReference type="GO" id="GO:0030488">
    <property type="term" value="P:tRNA methylation"/>
    <property type="evidence" value="ECO:0007669"/>
    <property type="project" value="TreeGrafter"/>
</dbReference>
<dbReference type="PANTHER" id="PTHR14387">
    <property type="entry name" value="THADA/DEATH RECEPTOR INTERACTING PROTEIN"/>
    <property type="match status" value="1"/>
</dbReference>
<evidence type="ECO:0000256" key="3">
    <source>
        <dbReference type="ARBA" id="ARBA00035625"/>
    </source>
</evidence>
<dbReference type="Gene3D" id="1.25.10.10">
    <property type="entry name" value="Leucine-rich Repeat Variant"/>
    <property type="match status" value="1"/>
</dbReference>
<dbReference type="InParanoid" id="A0A671WBD2"/>
<reference evidence="7" key="2">
    <citation type="submission" date="2025-08" db="UniProtKB">
        <authorList>
            <consortium name="Ensembl"/>
        </authorList>
    </citation>
    <scope>IDENTIFICATION</scope>
</reference>
<dbReference type="Pfam" id="PF10350">
    <property type="entry name" value="DUF2428"/>
    <property type="match status" value="1"/>
</dbReference>
<dbReference type="GeneTree" id="ENSGT00940000165952"/>
<dbReference type="InterPro" id="IPR016024">
    <property type="entry name" value="ARM-type_fold"/>
</dbReference>
<feature type="domain" description="tRNA (32-2'-O)-methyltransferase regulator THADA-like C-terminal TPR repeats region" evidence="6">
    <location>
        <begin position="1188"/>
        <end position="1349"/>
    </location>
</feature>
<gene>
    <name evidence="7" type="primary">si:ch211-225b11.4</name>
</gene>
<evidence type="ECO:0000256" key="2">
    <source>
        <dbReference type="ARBA" id="ARBA00022694"/>
    </source>
</evidence>
<sequence length="1866" mass="206194">MQSFEELMTRLQECLTSEDRTAGNISPTLRLFTEKLREASRSSVKRCKERCLEEAVQLLRHTPEPQLQVLQETHLLLLLLVRLLISLQLQMVHISTACRKVDQMLQHLAKVDRQLVLRETHQCVQSVVHSEQILSLEDLQRACMFLEDSAAGREAYRQSHPSLLRKVSELFPHVLRQESLRDGPLCYIAVKVCLQMFQLLHSEVAPLVWDEEHRSPTVQKILQALMDIILGQCCNRDTRLLAGTAVAMLVNTAPDSGAGEAAAWSLLQVSNSEPWLLTVGALRVQCCPVCRDGVDRLAVSRGLLTCCRPHILLSSHADETCLLLKGLFPLVCALCEEKLDCLYFAFEVLTLWLKRVKECLADIWKMTGARLLPDDSSLQRELFHIIWTNAESPVEGVSEIVRSAFSLLLDLYKMDCEQFRDTEKPLYSALLQRIIKVPWETKVKYQRLCTVLPYVGTDMVLDQYAEMPNHLLKCLSANHLSPCGSEIYKSLIQQQRRELCDGSQKSAPHDELDLANQWARRWRAVLYDALTSDVTLLQTNSSTLLLPCTFQVFPAAVHPLLAGLDPFAPGHLHAWACIMSSYRAVTGGSPWALRGSSTLNTLQLALGSADDKVRLAALNVLCCSPKTKDTPTAEEMSIMRTFIPQNLNCESSPFRQHLQAGVKRFLVRIRDGCLAHVRGRKSKKKGDANDAEKAQDIMKQGIGFVEWLGQLPYGYLAPGHSYQRKKTVLLLLCAVLETCTDTWSPDKKKGQPPANMASLINCARQRGLWDFTCRTKQLVLISCLEDSTNEIRELSAGLLLRYFPASFPDDIAAVLLTRTEQLLCSPRVQEAQMGALMMKVLLQKSQELPNDGSGSDPKASSLVRYLVTELEEHYLTAKGDMMLAARTKPIHGVLSALQRCLLEAPGSVHDTLDRSLSDEVLGLLEKISLLLLGVLYGDLDACATEKDVPPSFCDMGNAISSLIAEASGGGQGEEEEECVLLSEEHSLVLTCCWVSLKEIGIFLGCLVEKILIESKPTECLLTKEDLIRASKVFKNILLKCRQWGAVEGCCSGFTKFCASLLSSGDAELQDIPADMLKQGLQVVQSPRSTSVTRRAAGLPMLILCVLSAGEGSKAKLLLAHSIQTLLETAKTPLPERWDQTLDLPQVCAVHTLQALVRGSGLGVAVLQFAPAVAMLSLTLLSSPCWAMRNAALQLYSSLCSRMLGQRPSSEECGPAQHGMSPLAFFFHYPALQPFLLGELRGAAQDLQGPSDEAKLHLQPSLYPVLTLLAQLQPGVQDSTETLSDFLPPLLQLSASPIYGVRAMASKALVAMTPPSEYESILVKLTAQLPNPEERRCHNRLHGQLLQIRAVLERALCTVSTPSADLCEVLRRVDASLWLVTRAQRCPLVRAAYLRVADALRRFCCESYLSKLSDTLMLELQTPQQELQVGLSSFHQQAIHFLCADPTWARQIWDYFSAASPDLRLSLVTWVVEGRCLQRGSLTTVVQRVLKSNLKEALLSCSVEYRRTYLAALAAVMGTDGDSAPLPQHLEEPVLPECLDLLLGDLEDERGGPEFLSQALHVASLLLSQWPDSSPKISVVQRWCSVLERQRSPDAPEVLRMACAEALCVAGVTLMTERHTAVMSRLINTGLHLLQDQSQQVRTRAACFTSTLHHARGGGGGASQRSVYLMQVNQALPLLLDLLLEECWDGPGTLEVLLGNLPQPDLRSVLKEASETGCSSLYEQDEANVFAEPSVMSAHVLPYLLQMAEKSSESAALARRLSVWAEESAAQVQDGLAVCKELQSAEALTPAWLALLTDPRLHSTLCGLFTRATFLLRLVQTSDDVRHLSCDLSLLRMTLQEGYRLLSQSGVHFPRALTAAGTGELPA</sequence>